<proteinExistence type="predicted"/>
<gene>
    <name evidence="1" type="ORF">J2T19_004020</name>
</gene>
<evidence type="ECO:0000313" key="1">
    <source>
        <dbReference type="EMBL" id="MDQ0172530.1"/>
    </source>
</evidence>
<keyword evidence="2" id="KW-1185">Reference proteome</keyword>
<dbReference type="Proteomes" id="UP001233836">
    <property type="component" value="Unassembled WGS sequence"/>
</dbReference>
<sequence length="175" mass="19079">MKKRVMVTLLLTIAVTTFITFLVGVTSDRTHSGDSQDSLLPTETTYSVIHTSADGGDETEPSTKDADWEHKAIGGTSVLNAFNIDAGRGHLKLIMKNNSIHPVKVTLTHQGSTDKIYFEKTIAANNTLIWTNFEEGYPQGMRGGAYVLEWSGSEYAVNGEVSGKLASSIHDFSLR</sequence>
<protein>
    <submittedName>
        <fullName evidence="1">Uncharacterized protein</fullName>
    </submittedName>
</protein>
<reference evidence="1 2" key="1">
    <citation type="submission" date="2023-07" db="EMBL/GenBank/DDBJ databases">
        <title>Sorghum-associated microbial communities from plants grown in Nebraska, USA.</title>
        <authorList>
            <person name="Schachtman D."/>
        </authorList>
    </citation>
    <scope>NUCLEOTIDE SEQUENCE [LARGE SCALE GENOMIC DNA]</scope>
    <source>
        <strain evidence="1 2">DS1314</strain>
    </source>
</reference>
<dbReference type="EMBL" id="JAUSTI010000012">
    <property type="protein sequence ID" value="MDQ0172530.1"/>
    <property type="molecule type" value="Genomic_DNA"/>
</dbReference>
<comment type="caution">
    <text evidence="1">The sequence shown here is derived from an EMBL/GenBank/DDBJ whole genome shotgun (WGS) entry which is preliminary data.</text>
</comment>
<accession>A0ABT9WIB4</accession>
<dbReference type="RefSeq" id="WP_307218767.1">
    <property type="nucleotide sequence ID" value="NZ_JAUSTI010000012.1"/>
</dbReference>
<name>A0ABT9WIB4_9BACL</name>
<evidence type="ECO:0000313" key="2">
    <source>
        <dbReference type="Proteomes" id="UP001233836"/>
    </source>
</evidence>
<organism evidence="1 2">
    <name type="scientific">Paenibacillus tundrae</name>
    <dbReference type="NCBI Taxonomy" id="528187"/>
    <lineage>
        <taxon>Bacteria</taxon>
        <taxon>Bacillati</taxon>
        <taxon>Bacillota</taxon>
        <taxon>Bacilli</taxon>
        <taxon>Bacillales</taxon>
        <taxon>Paenibacillaceae</taxon>
        <taxon>Paenibacillus</taxon>
    </lineage>
</organism>